<feature type="transmembrane region" description="Helical" evidence="12">
    <location>
        <begin position="704"/>
        <end position="724"/>
    </location>
</feature>
<feature type="transmembrane region" description="Helical" evidence="12">
    <location>
        <begin position="651"/>
        <end position="668"/>
    </location>
</feature>
<dbReference type="AlphaFoldDB" id="A0A2G8S0C7"/>
<evidence type="ECO:0000259" key="15">
    <source>
        <dbReference type="Pfam" id="PF04987"/>
    </source>
</evidence>
<feature type="domain" description="GPI ethanolamine phosphate transferase 1 C-terminal" evidence="15">
    <location>
        <begin position="376"/>
        <end position="408"/>
    </location>
</feature>
<evidence type="ECO:0000256" key="4">
    <source>
        <dbReference type="ARBA" id="ARBA00020831"/>
    </source>
</evidence>
<dbReference type="PANTHER" id="PTHR12250:SF0">
    <property type="entry name" value="GPI ETHANOLAMINE PHOSPHATE TRANSFERASE 1"/>
    <property type="match status" value="1"/>
</dbReference>
<dbReference type="GO" id="GO:0006506">
    <property type="term" value="P:GPI anchor biosynthetic process"/>
    <property type="evidence" value="ECO:0007669"/>
    <property type="project" value="UniProtKB-UniPathway"/>
</dbReference>
<feature type="transmembrane region" description="Helical" evidence="12">
    <location>
        <begin position="680"/>
        <end position="697"/>
    </location>
</feature>
<comment type="pathway">
    <text evidence="2 12">Glycolipid biosynthesis; glycosylphosphatidylinositol-anchor biosynthesis.</text>
</comment>
<evidence type="ECO:0000256" key="6">
    <source>
        <dbReference type="ARBA" id="ARBA00022679"/>
    </source>
</evidence>
<evidence type="ECO:0000256" key="3">
    <source>
        <dbReference type="ARBA" id="ARBA00008400"/>
    </source>
</evidence>
<evidence type="ECO:0000256" key="11">
    <source>
        <dbReference type="ARBA" id="ARBA00023180"/>
    </source>
</evidence>
<dbReference type="Proteomes" id="UP000230002">
    <property type="component" value="Unassembled WGS sequence"/>
</dbReference>
<organism evidence="16 17">
    <name type="scientific">Ganoderma sinense ZZ0214-1</name>
    <dbReference type="NCBI Taxonomy" id="1077348"/>
    <lineage>
        <taxon>Eukaryota</taxon>
        <taxon>Fungi</taxon>
        <taxon>Dikarya</taxon>
        <taxon>Basidiomycota</taxon>
        <taxon>Agaricomycotina</taxon>
        <taxon>Agaricomycetes</taxon>
        <taxon>Polyporales</taxon>
        <taxon>Polyporaceae</taxon>
        <taxon>Ganoderma</taxon>
    </lineage>
</organism>
<evidence type="ECO:0000256" key="5">
    <source>
        <dbReference type="ARBA" id="ARBA00022502"/>
    </source>
</evidence>
<comment type="similarity">
    <text evidence="3 12">Belongs to the PIGG/PIGN/PIGO family. PIGN subfamily.</text>
</comment>
<dbReference type="InterPro" id="IPR000917">
    <property type="entry name" value="Sulfatase_N"/>
</dbReference>
<dbReference type="EMBL" id="AYKW01000034">
    <property type="protein sequence ID" value="PIL27194.1"/>
    <property type="molecule type" value="Genomic_DNA"/>
</dbReference>
<dbReference type="InterPro" id="IPR017850">
    <property type="entry name" value="Alkaline_phosphatase_core_sf"/>
</dbReference>
<feature type="transmembrane region" description="Helical" evidence="12">
    <location>
        <begin position="574"/>
        <end position="598"/>
    </location>
</feature>
<evidence type="ECO:0000256" key="8">
    <source>
        <dbReference type="ARBA" id="ARBA00022824"/>
    </source>
</evidence>
<evidence type="ECO:0000313" key="16">
    <source>
        <dbReference type="EMBL" id="PIL27194.1"/>
    </source>
</evidence>
<keyword evidence="17" id="KW-1185">Reference proteome</keyword>
<dbReference type="InterPro" id="IPR007070">
    <property type="entry name" value="GPI_EtnP_transferase_1"/>
</dbReference>
<protein>
    <recommendedName>
        <fullName evidence="4 12">GPI ethanolamine phosphate transferase 1</fullName>
        <ecNumber evidence="12">2.-.-.-</ecNumber>
    </recommendedName>
</protein>
<keyword evidence="11" id="KW-0325">Glycoprotein</keyword>
<dbReference type="GO" id="GO:0051377">
    <property type="term" value="F:mannose-ethanolamine phosphotransferase activity"/>
    <property type="evidence" value="ECO:0007669"/>
    <property type="project" value="UniProtKB-UniRule"/>
</dbReference>
<feature type="domain" description="Sulfatase N-terminal" evidence="14">
    <location>
        <begin position="147"/>
        <end position="235"/>
    </location>
</feature>
<dbReference type="InterPro" id="IPR037671">
    <property type="entry name" value="PIGN_N"/>
</dbReference>
<proteinExistence type="inferred from homology"/>
<feature type="transmembrane region" description="Helical" evidence="12">
    <location>
        <begin position="507"/>
        <end position="531"/>
    </location>
</feature>
<evidence type="ECO:0000256" key="2">
    <source>
        <dbReference type="ARBA" id="ARBA00004687"/>
    </source>
</evidence>
<feature type="compositionally biased region" description="Polar residues" evidence="13">
    <location>
        <begin position="766"/>
        <end position="776"/>
    </location>
</feature>
<evidence type="ECO:0000313" key="17">
    <source>
        <dbReference type="Proteomes" id="UP000230002"/>
    </source>
</evidence>
<keyword evidence="6 12" id="KW-0808">Transferase</keyword>
<feature type="region of interest" description="Disordered" evidence="13">
    <location>
        <begin position="762"/>
        <end position="784"/>
    </location>
</feature>
<feature type="transmembrane region" description="Helical" evidence="12">
    <location>
        <begin position="451"/>
        <end position="471"/>
    </location>
</feature>
<comment type="function">
    <text evidence="12">Ethanolamine phosphate transferase involved in glycosylphosphatidylinositol-anchor biosynthesis. Transfers ethanolamine phosphate to the first alpha-1,4-linked mannose of the glycosylphosphatidylinositol precursor of GPI-anchor.</text>
</comment>
<reference evidence="16 17" key="1">
    <citation type="journal article" date="2015" name="Sci. Rep.">
        <title>Chromosome-level genome map provides insights into diverse defense mechanisms in the medicinal fungus Ganoderma sinense.</title>
        <authorList>
            <person name="Zhu Y."/>
            <person name="Xu J."/>
            <person name="Sun C."/>
            <person name="Zhou S."/>
            <person name="Xu H."/>
            <person name="Nelson D.R."/>
            <person name="Qian J."/>
            <person name="Song J."/>
            <person name="Luo H."/>
            <person name="Xiang L."/>
            <person name="Li Y."/>
            <person name="Xu Z."/>
            <person name="Ji A."/>
            <person name="Wang L."/>
            <person name="Lu S."/>
            <person name="Hayward A."/>
            <person name="Sun W."/>
            <person name="Li X."/>
            <person name="Schwartz D.C."/>
            <person name="Wang Y."/>
            <person name="Chen S."/>
        </authorList>
    </citation>
    <scope>NUCLEOTIDE SEQUENCE [LARGE SCALE GENOMIC DNA]</scope>
    <source>
        <strain evidence="16 17">ZZ0214-1</strain>
    </source>
</reference>
<keyword evidence="5 12" id="KW-0337">GPI-anchor biosynthesis</keyword>
<feature type="transmembrane region" description="Helical" evidence="12">
    <location>
        <begin position="387"/>
        <end position="408"/>
    </location>
</feature>
<dbReference type="EC" id="2.-.-.-" evidence="12"/>
<dbReference type="UniPathway" id="UPA00196"/>
<keyword evidence="9 12" id="KW-1133">Transmembrane helix</keyword>
<keyword evidence="7 12" id="KW-0812">Transmembrane</keyword>
<keyword evidence="10 12" id="KW-0472">Membrane</keyword>
<dbReference type="CDD" id="cd16020">
    <property type="entry name" value="GPI_EPT_1"/>
    <property type="match status" value="1"/>
</dbReference>
<feature type="domain" description="GPI ethanolamine phosphate transferase 1 C-terminal" evidence="15">
    <location>
        <begin position="676"/>
        <end position="728"/>
    </location>
</feature>
<evidence type="ECO:0000256" key="13">
    <source>
        <dbReference type="SAM" id="MobiDB-lite"/>
    </source>
</evidence>
<evidence type="ECO:0000259" key="14">
    <source>
        <dbReference type="Pfam" id="PF00884"/>
    </source>
</evidence>
<comment type="caution">
    <text evidence="16">The sequence shown here is derived from an EMBL/GenBank/DDBJ whole genome shotgun (WGS) entry which is preliminary data.</text>
</comment>
<dbReference type="InterPro" id="IPR017852">
    <property type="entry name" value="GPI_EtnP_transferase_1_C"/>
</dbReference>
<feature type="transmembrane region" description="Helical" evidence="12">
    <location>
        <begin position="477"/>
        <end position="495"/>
    </location>
</feature>
<evidence type="ECO:0000256" key="12">
    <source>
        <dbReference type="RuleBase" id="RU367138"/>
    </source>
</evidence>
<dbReference type="STRING" id="1077348.A0A2G8S0C7"/>
<comment type="subcellular location">
    <subcellularLocation>
        <location evidence="1 12">Endoplasmic reticulum membrane</location>
        <topology evidence="1 12">Multi-pass membrane protein</topology>
    </subcellularLocation>
</comment>
<feature type="transmembrane region" description="Helical" evidence="12">
    <location>
        <begin position="736"/>
        <end position="758"/>
    </location>
</feature>
<dbReference type="SUPFAM" id="SSF53649">
    <property type="entry name" value="Alkaline phosphatase-like"/>
    <property type="match status" value="1"/>
</dbReference>
<dbReference type="GO" id="GO:0005789">
    <property type="term" value="C:endoplasmic reticulum membrane"/>
    <property type="evidence" value="ECO:0007669"/>
    <property type="project" value="UniProtKB-SubCell"/>
</dbReference>
<dbReference type="Gene3D" id="3.40.720.10">
    <property type="entry name" value="Alkaline Phosphatase, subunit A"/>
    <property type="match status" value="2"/>
</dbReference>
<comment type="caution">
    <text evidence="12">Lacks conserved residue(s) required for the propagation of feature annotation.</text>
</comment>
<gene>
    <name evidence="16" type="ORF">GSI_10337</name>
</gene>
<dbReference type="Pfam" id="PF04987">
    <property type="entry name" value="PigN"/>
    <property type="match status" value="3"/>
</dbReference>
<dbReference type="Pfam" id="PF00884">
    <property type="entry name" value="Sulfatase"/>
    <property type="match status" value="1"/>
</dbReference>
<feature type="transmembrane region" description="Helical" evidence="12">
    <location>
        <begin position="423"/>
        <end position="439"/>
    </location>
</feature>
<dbReference type="PANTHER" id="PTHR12250">
    <property type="entry name" value="PHOSPHATIDYLINOSITOL GLYCAN, CLASS N"/>
    <property type="match status" value="1"/>
</dbReference>
<accession>A0A2G8S0C7</accession>
<feature type="domain" description="GPI ethanolamine phosphate transferase 1 C-terminal" evidence="15">
    <location>
        <begin position="417"/>
        <end position="606"/>
    </location>
</feature>
<evidence type="ECO:0000256" key="1">
    <source>
        <dbReference type="ARBA" id="ARBA00004477"/>
    </source>
</evidence>
<name>A0A2G8S0C7_9APHY</name>
<evidence type="ECO:0000256" key="7">
    <source>
        <dbReference type="ARBA" id="ARBA00022692"/>
    </source>
</evidence>
<evidence type="ECO:0000256" key="10">
    <source>
        <dbReference type="ARBA" id="ARBA00023136"/>
    </source>
</evidence>
<dbReference type="OrthoDB" id="2748310at2759"/>
<keyword evidence="8 12" id="KW-0256">Endoplasmic reticulum</keyword>
<evidence type="ECO:0000256" key="9">
    <source>
        <dbReference type="ARBA" id="ARBA00022989"/>
    </source>
</evidence>
<sequence>MQRYSLPDSGPARRLALIVGDGLRADLLFVRNGFSMVPDSPMVVAPYLRSIVEARGAWGISHTRVPTETRPGHVALIGGMYEDVSEVTKGWNSNAPPTIKVDFDNVFNQSSTTYAFGAPTVLPMFIPGAPPGKIHTWTFNVALEDYTMGMLKHASQYPLEYMKNIQIVDKIVNQTEDLFREFYQDDDTAFVFTSDHGMNTNGNHGDGHPDSTRTPLIVWGKGVRGPLPDSVPSSHEAYSERFGLSHLLRRDVEQADVAFLMSALIGTSWPVNAMGMLPDVDPTKPGYLLPQEGENTLAEAALVNAKVLLEHYRAQDAAKKMRSRFYRPYSYFEKAGTGTRGIGHAQLAMIEALVRDGEYYKARLQAMEVIRRVQDGMHYLQIYDAPVILAIVIFAYLGWIALCAVTVLPPNPDPSRFGYERRVVWSAWLVGIGAAWPLVSWPNELRSRHWCLLVGWAASCLALSVFPLLSVEQEEDLFKITCGALAMCIAGWVGMRNLRPSDARKSPWFKAMMVVLFMGLGVSTALVYFIVRSLRAKQGDGVIVLNASLPFLTRFEISDPGACLLSVFLGIGAWFIWVAVSVEGLFYVAYALVLYFWIEVESVWRAEAVPDTKSSPEGTKRVAYFGPGNFPSLASFYLDPIYRLVSKYNPYLVLVLLVNLLVDLPLFPEDSPLRQVFKMFAPYILLALAFSLLHTRLDIPPFRLFIIALALADVMNLTFFLKVTHTGSWYNISQSFYNFCTSSLLVLLATVACIIGELKLPRRSPPSRSDAGSNSDPEYDSLEG</sequence>